<feature type="compositionally biased region" description="Polar residues" evidence="1">
    <location>
        <begin position="190"/>
        <end position="201"/>
    </location>
</feature>
<dbReference type="Proteomes" id="UP000317318">
    <property type="component" value="Chromosome"/>
</dbReference>
<feature type="region of interest" description="Disordered" evidence="1">
    <location>
        <begin position="564"/>
        <end position="589"/>
    </location>
</feature>
<feature type="compositionally biased region" description="Acidic residues" evidence="1">
    <location>
        <begin position="78"/>
        <end position="87"/>
    </location>
</feature>
<dbReference type="AlphaFoldDB" id="A0A517QZ98"/>
<feature type="compositionally biased region" description="Pro residues" evidence="1">
    <location>
        <begin position="104"/>
        <end position="117"/>
    </location>
</feature>
<sequence>MVRRGSVRCFSCGSIMDPKLAQRHGERLEPPPPAEFTPLPEYDGSSEAATEIEGGNADFELGATFGMANQADGSMSESTDENDDFELGADFATVVPEFAEADVPPVPSPPPPPPPPVEESSDVEPIPTVEESDEVEHAPIPEPSETMPPVAEAATEIADSSAEESKPTEESEASAPIATKSKKRSRDSKATSTAEPHSETTGGDALLDIALKEEQEGPNRKAGQEPPVRVDGGFIMTCPCPVHCRIKIRDQHCGKVGRCPNPSCDALVKVAANLGDQAIDTAGSDESASKKKVTAGAFPEGIGEEVKYGNFQRIIRDIRWLDIVPDKVKRKPGSLAKDGQAADVIFAPGEVLIVGLKGAGGGLFGGGKKPEEIRTAVRAHLEVKRPIADTPADSKIVLTPANLADVVVEQPTAFDEDSRFGGVPVFGEGRIAVRVPGDEEVDTLPYLSMTLTDFRAFAKLIGVSLDASEFGRKCPVPFEDQYENSVCHYNDTAIAAIQHEQYYREDPRFELKEAGWKCGSCGLTVSEDARKKEKIGGANGKGLPKAKCPKCNKVFGRNPLYAVEVKSPESTESGEDTTSDSEKAEAAAT</sequence>
<dbReference type="KEGG" id="svp:Pan189_13330"/>
<feature type="compositionally biased region" description="Basic and acidic residues" evidence="1">
    <location>
        <begin position="580"/>
        <end position="589"/>
    </location>
</feature>
<proteinExistence type="predicted"/>
<protein>
    <submittedName>
        <fullName evidence="2">Uncharacterized protein</fullName>
    </submittedName>
</protein>
<evidence type="ECO:0000313" key="3">
    <source>
        <dbReference type="Proteomes" id="UP000317318"/>
    </source>
</evidence>
<accession>A0A517QZ98</accession>
<gene>
    <name evidence="2" type="ORF">Pan189_13330</name>
</gene>
<keyword evidence="3" id="KW-1185">Reference proteome</keyword>
<evidence type="ECO:0000256" key="1">
    <source>
        <dbReference type="SAM" id="MobiDB-lite"/>
    </source>
</evidence>
<name>A0A517QZ98_9PLAN</name>
<evidence type="ECO:0000313" key="2">
    <source>
        <dbReference type="EMBL" id="QDT36969.1"/>
    </source>
</evidence>
<dbReference type="EMBL" id="CP036268">
    <property type="protein sequence ID" value="QDT36969.1"/>
    <property type="molecule type" value="Genomic_DNA"/>
</dbReference>
<reference evidence="2 3" key="1">
    <citation type="submission" date="2019-02" db="EMBL/GenBank/DDBJ databases">
        <title>Deep-cultivation of Planctomycetes and their phenomic and genomic characterization uncovers novel biology.</title>
        <authorList>
            <person name="Wiegand S."/>
            <person name="Jogler M."/>
            <person name="Boedeker C."/>
            <person name="Pinto D."/>
            <person name="Vollmers J."/>
            <person name="Rivas-Marin E."/>
            <person name="Kohn T."/>
            <person name="Peeters S.H."/>
            <person name="Heuer A."/>
            <person name="Rast P."/>
            <person name="Oberbeckmann S."/>
            <person name="Bunk B."/>
            <person name="Jeske O."/>
            <person name="Meyerdierks A."/>
            <person name="Storesund J.E."/>
            <person name="Kallscheuer N."/>
            <person name="Luecker S."/>
            <person name="Lage O.M."/>
            <person name="Pohl T."/>
            <person name="Merkel B.J."/>
            <person name="Hornburger P."/>
            <person name="Mueller R.-W."/>
            <person name="Bruemmer F."/>
            <person name="Labrenz M."/>
            <person name="Spormann A.M."/>
            <person name="Op den Camp H."/>
            <person name="Overmann J."/>
            <person name="Amann R."/>
            <person name="Jetten M.S.M."/>
            <person name="Mascher T."/>
            <person name="Medema M.H."/>
            <person name="Devos D.P."/>
            <person name="Kaster A.-K."/>
            <person name="Ovreas L."/>
            <person name="Rohde M."/>
            <person name="Galperin M.Y."/>
            <person name="Jogler C."/>
        </authorList>
    </citation>
    <scope>NUCLEOTIDE SEQUENCE [LARGE SCALE GENOMIC DNA]</scope>
    <source>
        <strain evidence="2 3">Pan189</strain>
    </source>
</reference>
<organism evidence="2 3">
    <name type="scientific">Stratiformator vulcanicus</name>
    <dbReference type="NCBI Taxonomy" id="2527980"/>
    <lineage>
        <taxon>Bacteria</taxon>
        <taxon>Pseudomonadati</taxon>
        <taxon>Planctomycetota</taxon>
        <taxon>Planctomycetia</taxon>
        <taxon>Planctomycetales</taxon>
        <taxon>Planctomycetaceae</taxon>
        <taxon>Stratiformator</taxon>
    </lineage>
</organism>
<feature type="region of interest" description="Disordered" evidence="1">
    <location>
        <begin position="69"/>
        <end position="204"/>
    </location>
</feature>
<feature type="region of interest" description="Disordered" evidence="1">
    <location>
        <begin position="21"/>
        <end position="46"/>
    </location>
</feature>